<evidence type="ECO:0000313" key="5">
    <source>
        <dbReference type="Proteomes" id="UP000031390"/>
    </source>
</evidence>
<dbReference type="RefSeq" id="WP_039410361.1">
    <property type="nucleotide sequence ID" value="NZ_CP094242.1"/>
</dbReference>
<feature type="domain" description="Lysozyme inhibitor LprI-like N-terminal" evidence="2">
    <location>
        <begin position="257"/>
        <end position="329"/>
    </location>
</feature>
<dbReference type="PATRIC" id="fig|1056807.3.peg.2477"/>
<protein>
    <submittedName>
        <fullName evidence="4">Lysozyme inhibitor LprI family protein</fullName>
    </submittedName>
</protein>
<dbReference type="AlphaFoldDB" id="A0A0C1EAV6"/>
<evidence type="ECO:0000256" key="1">
    <source>
        <dbReference type="SAM" id="MobiDB-lite"/>
    </source>
</evidence>
<organism evidence="3 5">
    <name type="scientific">Morococcus cerebrosus</name>
    <dbReference type="NCBI Taxonomy" id="1056807"/>
    <lineage>
        <taxon>Bacteria</taxon>
        <taxon>Pseudomonadati</taxon>
        <taxon>Pseudomonadota</taxon>
        <taxon>Betaproteobacteria</taxon>
        <taxon>Neisseriales</taxon>
        <taxon>Neisseriaceae</taxon>
        <taxon>Morococcus</taxon>
    </lineage>
</organism>
<gene>
    <name evidence="3" type="ORF">MCC93_25840</name>
    <name evidence="4" type="ORF">MON37_00640</name>
</gene>
<keyword evidence="6" id="KW-1185">Reference proteome</keyword>
<reference evidence="3 5" key="1">
    <citation type="submission" date="2014-12" db="EMBL/GenBank/DDBJ databases">
        <title>Genome sequence of Morococcus cerebrosus.</title>
        <authorList>
            <person name="Shin S.-K."/>
            <person name="Yi H."/>
        </authorList>
    </citation>
    <scope>NUCLEOTIDE SEQUENCE [LARGE SCALE GENOMIC DNA]</scope>
    <source>
        <strain evidence="3 5">CIP 81.93</strain>
    </source>
</reference>
<dbReference type="Pfam" id="PF07007">
    <property type="entry name" value="LprI"/>
    <property type="match status" value="1"/>
</dbReference>
<evidence type="ECO:0000313" key="4">
    <source>
        <dbReference type="EMBL" id="UNV87495.1"/>
    </source>
</evidence>
<accession>A0A0C1EAV6</accession>
<dbReference type="EMBL" id="CP094242">
    <property type="protein sequence ID" value="UNV87495.1"/>
    <property type="molecule type" value="Genomic_DNA"/>
</dbReference>
<proteinExistence type="predicted"/>
<reference evidence="4 6" key="2">
    <citation type="submission" date="2022-03" db="EMBL/GenBank/DDBJ databases">
        <title>Genome sequencing of Morococcus cerebrosus.</title>
        <authorList>
            <person name="Baek M.-G."/>
            <person name="Yi H."/>
        </authorList>
    </citation>
    <scope>NUCLEOTIDE SEQUENCE [LARGE SCALE GENOMIC DNA]</scope>
    <source>
        <strain evidence="4 6">CIP 81.93</strain>
    </source>
</reference>
<evidence type="ECO:0000259" key="2">
    <source>
        <dbReference type="Pfam" id="PF07007"/>
    </source>
</evidence>
<dbReference type="Proteomes" id="UP000031390">
    <property type="component" value="Unassembled WGS sequence"/>
</dbReference>
<sequence length="335" mass="36864">MNKKLLALPLVLILAACGKDEPKQALECNHPAAIQSIKTQIQNIIRQEARAFARNDSRQFVDADKVIAAGSELEIGLNNAQQIDEDNKTICGADLSIRVPADVLNAAETNSPLIYSETTLAEILEQKLTGSNLKFADNTLSTSVRYTPDKDGNAVLEDNTVSMTARTLSSLLLPYGVKSIVMIDGKAVSKEDAMKLLKGKHDEPPVVSPEDILENNAASQASGVPQAAGLETEILHPDIEAKREEPSFSQNDLDNARRQNRNADSEIQGVWDGMEHTVQKELLAEQRAWIQNKIQNCQQAAAQADNPAQAEYLKLQCDTRMTRERTQYLRGYSID</sequence>
<dbReference type="Gene3D" id="1.20.1270.180">
    <property type="match status" value="1"/>
</dbReference>
<feature type="region of interest" description="Disordered" evidence="1">
    <location>
        <begin position="239"/>
        <end position="262"/>
    </location>
</feature>
<dbReference type="EMBL" id="JUFZ01000133">
    <property type="protein sequence ID" value="KIC05958.1"/>
    <property type="molecule type" value="Genomic_DNA"/>
</dbReference>
<name>A0A0C1EAV6_9NEIS</name>
<evidence type="ECO:0000313" key="3">
    <source>
        <dbReference type="EMBL" id="KIC05958.1"/>
    </source>
</evidence>
<dbReference type="InterPro" id="IPR009739">
    <property type="entry name" value="LprI-like_N"/>
</dbReference>
<dbReference type="Proteomes" id="UP000829504">
    <property type="component" value="Chromosome"/>
</dbReference>
<dbReference type="PROSITE" id="PS51257">
    <property type="entry name" value="PROKAR_LIPOPROTEIN"/>
    <property type="match status" value="1"/>
</dbReference>
<evidence type="ECO:0000313" key="6">
    <source>
        <dbReference type="Proteomes" id="UP000829504"/>
    </source>
</evidence>